<name>A0A6J6NSB9_9ZZZZ</name>
<dbReference type="EMBL" id="CAEZXL010000115">
    <property type="protein sequence ID" value="CAB4689691.1"/>
    <property type="molecule type" value="Genomic_DNA"/>
</dbReference>
<evidence type="ECO:0000256" key="1">
    <source>
        <dbReference type="SAM" id="MobiDB-lite"/>
    </source>
</evidence>
<protein>
    <submittedName>
        <fullName evidence="2">Unannotated protein</fullName>
    </submittedName>
</protein>
<gene>
    <name evidence="2" type="ORF">UFOPK2373_00717</name>
</gene>
<evidence type="ECO:0000313" key="2">
    <source>
        <dbReference type="EMBL" id="CAB4689691.1"/>
    </source>
</evidence>
<feature type="region of interest" description="Disordered" evidence="1">
    <location>
        <begin position="34"/>
        <end position="61"/>
    </location>
</feature>
<dbReference type="AlphaFoldDB" id="A0A6J6NSB9"/>
<sequence length="61" mass="6537">MFAFTTAFPFASKVFAADRKVVPAQHSPTLTIFRADDEPADPPAGASLTFDEALPPKSVNE</sequence>
<reference evidence="2" key="1">
    <citation type="submission" date="2020-05" db="EMBL/GenBank/DDBJ databases">
        <authorList>
            <person name="Chiriac C."/>
            <person name="Salcher M."/>
            <person name="Ghai R."/>
            <person name="Kavagutti S V."/>
        </authorList>
    </citation>
    <scope>NUCLEOTIDE SEQUENCE</scope>
</reference>
<organism evidence="2">
    <name type="scientific">freshwater metagenome</name>
    <dbReference type="NCBI Taxonomy" id="449393"/>
    <lineage>
        <taxon>unclassified sequences</taxon>
        <taxon>metagenomes</taxon>
        <taxon>ecological metagenomes</taxon>
    </lineage>
</organism>
<proteinExistence type="predicted"/>
<accession>A0A6J6NSB9</accession>